<protein>
    <recommendedName>
        <fullName evidence="2">CHAT domain-containing protein</fullName>
    </recommendedName>
</protein>
<accession>A0A8H5A1V7</accession>
<dbReference type="InterPro" id="IPR011990">
    <property type="entry name" value="TPR-like_helical_dom_sf"/>
</dbReference>
<feature type="domain" description="CHAT" evidence="2">
    <location>
        <begin position="1038"/>
        <end position="1307"/>
    </location>
</feature>
<gene>
    <name evidence="3" type="ORF">FOXYS1_13588</name>
</gene>
<feature type="compositionally biased region" description="Polar residues" evidence="1">
    <location>
        <begin position="1382"/>
        <end position="1401"/>
    </location>
</feature>
<dbReference type="InterPro" id="IPR024983">
    <property type="entry name" value="CHAT_dom"/>
</dbReference>
<evidence type="ECO:0000313" key="3">
    <source>
        <dbReference type="EMBL" id="KAF5255962.1"/>
    </source>
</evidence>
<sequence>MASDLTSQLEHAATLIASQEQDEELIPDGQFCRSKDFLKDVDPETCKYIYAVMLSDRSERARRFSMASEEVLMTRGVGNNTSGLKDAAILGALAVFNVLKSEPMRGVVVSMFGRVLRRQWEVAAPDNESEALDRAVEYLRKAVEFGPRDHSNRALHLDDLGDILTQRYNSTHEDVDFEDATAAFHEALATNFPGKPIFYLGLAKLQQERALYEKENQESLFRESMATLQLAEDSVPNQFDSTPFRYTIADIHRARAACFVHLYDLNQDIENLRKAKASLNRGLAVSEEKRSKDRFNCLINLASLQQKLNEEENARDPSAEIGYLRQALRVHPNSTDALEELANALGERAEQNNHRETQIEADKLVERINELQIIDPSLKPPARLIREAGAHEEQFSKTGLLSEIDQAVKCLQDALGHPDLQGHQQINCYQQLAIALLLRFEANRDKDDLRNACQANLDVLPFLNDLEDPMKARCLRASGRAAFVSAQIPGQEQFIDGALTALVAAKVLASRTDPFYLTVTNDIGNAYIVKCQCTGDVKYLSQATEAYQDGLDVSKEQGSSAGTMNIMLTHGLGNTAMYQFKFSGRLEDINTAIKSFEKCLEATGPTEVRAGSRTRSLSHALQLRYDDTEDVRDVIRAGQIVEEVLGRNLNLPPVEISALHNMLGTAYLRQYHREEDLSFLAQAENNFNKALSCGCMDKFYLFSARVNLTRALQYRAKKTLSLRDLRDALVNFQECISIGGMDDINRGGLLINQAELLIAIYTVSPAPLSTVAANAYLIMMAQFASAPGIGRHALAWMKVYASMFAHVVAKDSTAARNYIREAAEDLPFAVYACTTRADQLRQAKKFQAVPTLALCFSIAAGDSVFEALQLYERSRCVLWEEILNKGVDSGLNQLKEKFPDLASRFIEARNSEKVRGQRAARFDLDKKFLQSQAAFNKSTSFQELIAEIRAKDGFRDFLRLPREDSHFYELAESGPIVIVETEPLSGGYALIITTTDIRKISLPKFTVDDIREHKQVFREAIDMSNDGDGQRGDLLHYLLTWLWEVVAEPILHSLGYDGAPKDAILPRVWWLTTSSINAWPIHAAGDHRRAVETGERCTVLDRCVPSYTNTLRGLSFVRDREKEIMQNGGHQKAMLVKMETTDHLAPLQHASSEIDNIDTILTRGGYDAVIHDRPVRKEALMGLLNSQVAHFACHGEVDNLNPARSGLLLRDWYTQDANGEIMRGNVLDVQSMMSAPKKLNCSLIYVSACETAITGDPMLPQESIHLAAGFQMAGVPCVVASLWKAEDETCGLVSKVFYGDLLKEGPGVTGDRAEDPAHITRRSSGLRLHSYRLFVLCVISPLYVTSNAPLNKTVMWPGTWDTTCAIINLCLSTAPKAASVHSSNTPSSSITNHNTGYSHTVTPSPAPTRALSPASPPSPALPSAIASAPAPSRSPVTTVLECYSELNLIEDQEISRALPTGDFSLSSDIFISDLSSVTSHSESCGRLSFVLFFFYQITSNAHYSPTVTWYGTWYSTWFILCAVLKYLVASAPDTARAPSPFAKTTSTITSTILSYQPSPLVGFITQPWSLESSQGAALASLNQLPQEYQAGKTTQANILLEIEKVNGLCKDISRPATVQTSQEEILAAVRALKPSAKD</sequence>
<comment type="caution">
    <text evidence="3">The sequence shown here is derived from an EMBL/GenBank/DDBJ whole genome shotgun (WGS) entry which is preliminary data.</text>
</comment>
<evidence type="ECO:0000313" key="4">
    <source>
        <dbReference type="Proteomes" id="UP000558688"/>
    </source>
</evidence>
<dbReference type="Gene3D" id="1.25.40.10">
    <property type="entry name" value="Tetratricopeptide repeat domain"/>
    <property type="match status" value="2"/>
</dbReference>
<dbReference type="EMBL" id="JAAFOW010002880">
    <property type="protein sequence ID" value="KAF5255962.1"/>
    <property type="molecule type" value="Genomic_DNA"/>
</dbReference>
<name>A0A8H5A1V7_FUSOX</name>
<organism evidence="3 4">
    <name type="scientific">Fusarium oxysporum</name>
    <name type="common">Fusarium vascular wilt</name>
    <dbReference type="NCBI Taxonomy" id="5507"/>
    <lineage>
        <taxon>Eukaryota</taxon>
        <taxon>Fungi</taxon>
        <taxon>Dikarya</taxon>
        <taxon>Ascomycota</taxon>
        <taxon>Pezizomycotina</taxon>
        <taxon>Sordariomycetes</taxon>
        <taxon>Hypocreomycetidae</taxon>
        <taxon>Hypocreales</taxon>
        <taxon>Nectriaceae</taxon>
        <taxon>Fusarium</taxon>
        <taxon>Fusarium oxysporum species complex</taxon>
    </lineage>
</organism>
<evidence type="ECO:0000256" key="1">
    <source>
        <dbReference type="SAM" id="MobiDB-lite"/>
    </source>
</evidence>
<evidence type="ECO:0000259" key="2">
    <source>
        <dbReference type="Pfam" id="PF12770"/>
    </source>
</evidence>
<feature type="compositionally biased region" description="Low complexity" evidence="1">
    <location>
        <begin position="1421"/>
        <end position="1432"/>
    </location>
</feature>
<dbReference type="Proteomes" id="UP000558688">
    <property type="component" value="Unassembled WGS sequence"/>
</dbReference>
<dbReference type="Pfam" id="PF12770">
    <property type="entry name" value="CHAT"/>
    <property type="match status" value="1"/>
</dbReference>
<feature type="region of interest" description="Disordered" evidence="1">
    <location>
        <begin position="1382"/>
        <end position="1432"/>
    </location>
</feature>
<reference evidence="3" key="1">
    <citation type="submission" date="2020-02" db="EMBL/GenBank/DDBJ databases">
        <title>Identification and distribution of gene clusters putatively required for synthesis of sphingolipid metabolism inhibitors in phylogenetically diverse species of the filamentous fungus Fusarium.</title>
        <authorList>
            <person name="Kim H.-S."/>
            <person name="Busman M."/>
            <person name="Brown D.W."/>
            <person name="Divon H."/>
            <person name="Uhlig S."/>
            <person name="Proctor R.H."/>
        </authorList>
    </citation>
    <scope>NUCLEOTIDE SEQUENCE [LARGE SCALE GENOMIC DNA]</scope>
    <source>
        <strain evidence="3">NRRL 39464</strain>
    </source>
</reference>
<dbReference type="SUPFAM" id="SSF48452">
    <property type="entry name" value="TPR-like"/>
    <property type="match status" value="1"/>
</dbReference>
<proteinExistence type="predicted"/>